<dbReference type="NCBIfam" id="TIGR01981">
    <property type="entry name" value="sufD"/>
    <property type="match status" value="1"/>
</dbReference>
<sequence length="435" mass="47352">MTSFMQQALAEASRQVPHWLQSVQARGLSLWQEADLPTRRTENWKYTGLNVLRDDYHLADGSLTLDALPDKWAAGCGGTRLVFVDGIYQSALSTAASADGVRVCRFEDADEEQSAKIAGHLNGALNVEDHLFAALNTATLRDGVLVEIAANTAADEAPIECLWLVSAVDAPTAANQRLLVLAESGASATVVEHFASLDDAKDSFCNGLTELMLGPNARLSHYRIHEESGSAVHIGGVHARLDRDAHLESFHLALGSVLKRFDLVINHAGPGAYASLNGVYLPRGDEHIDYHSTIEHAVPHCSSDEIFRGIIADKATAVFNGRIHIHPDAQKTRAELSNRNLLTSPEATVNSKPELEIYADDVQCAHGTTVAQLDETAMHYLRTRGVSQAEAEVMLSFGFINELIDGLGLEVLKDYLRPLLAARFARNSELSRHLL</sequence>
<dbReference type="EMBL" id="AAOA02000004">
    <property type="protein sequence ID" value="EAQ96707.1"/>
    <property type="molecule type" value="Genomic_DNA"/>
</dbReference>
<dbReference type="Pfam" id="PF01458">
    <property type="entry name" value="SUFBD_core"/>
    <property type="match status" value="1"/>
</dbReference>
<reference evidence="4 5" key="1">
    <citation type="journal article" date="2007" name="Proc. Natl. Acad. Sci. U.S.A.">
        <title>Characterization of a marine gammaproteobacterium capable of aerobic anoxygenic photosynthesis.</title>
        <authorList>
            <person name="Fuchs B.M."/>
            <person name="Spring S."/>
            <person name="Teeling H."/>
            <person name="Quast C."/>
            <person name="Wulf J."/>
            <person name="Schattenhofer M."/>
            <person name="Yan S."/>
            <person name="Ferriera S."/>
            <person name="Johnson J."/>
            <person name="Glockner F.O."/>
            <person name="Amann R."/>
        </authorList>
    </citation>
    <scope>NUCLEOTIDE SEQUENCE [LARGE SCALE GENOMIC DNA]</scope>
    <source>
        <strain evidence="4">KT71</strain>
    </source>
</reference>
<reference evidence="4 5" key="2">
    <citation type="journal article" date="2009" name="PLoS ONE">
        <title>The photosynthetic apparatus and its regulation in the aerobic gammaproteobacterium Congregibacter litoralis gen. nov., sp. nov.</title>
        <authorList>
            <person name="Spring S."/>
            <person name="Lunsdorf H."/>
            <person name="Fuchs B.M."/>
            <person name="Tindall B.J."/>
        </authorList>
    </citation>
    <scope>NUCLEOTIDE SEQUENCE [LARGE SCALE GENOMIC DNA]</scope>
    <source>
        <strain evidence="4">KT71</strain>
    </source>
</reference>
<dbReference type="Proteomes" id="UP000019205">
    <property type="component" value="Chromosome"/>
</dbReference>
<dbReference type="eggNOG" id="COG0719">
    <property type="taxonomic scope" value="Bacteria"/>
</dbReference>
<dbReference type="InterPro" id="IPR055346">
    <property type="entry name" value="Fe-S_cluster_assembly_SufBD"/>
</dbReference>
<evidence type="ECO:0000313" key="4">
    <source>
        <dbReference type="EMBL" id="EAQ96707.1"/>
    </source>
</evidence>
<dbReference type="GO" id="GO:0016226">
    <property type="term" value="P:iron-sulfur cluster assembly"/>
    <property type="evidence" value="ECO:0007669"/>
    <property type="project" value="InterPro"/>
</dbReference>
<keyword evidence="5" id="KW-1185">Reference proteome</keyword>
<protein>
    <submittedName>
        <fullName evidence="4">Iron-regulated ABC transporter permease protein SufD</fullName>
    </submittedName>
</protein>
<dbReference type="PANTHER" id="PTHR43575:SF1">
    <property type="entry name" value="PROTEIN ABCI7, CHLOROPLASTIC"/>
    <property type="match status" value="1"/>
</dbReference>
<comment type="caution">
    <text evidence="4">The sequence shown here is derived from an EMBL/GenBank/DDBJ whole genome shotgun (WGS) entry which is preliminary data.</text>
</comment>
<evidence type="ECO:0000313" key="5">
    <source>
        <dbReference type="Proteomes" id="UP000019205"/>
    </source>
</evidence>
<dbReference type="InterPro" id="IPR037284">
    <property type="entry name" value="SUF_FeS_clus_asmbl_SufBD_sf"/>
</dbReference>
<feature type="domain" description="SUF system FeS cluster assembly SufBD core" evidence="2">
    <location>
        <begin position="172"/>
        <end position="399"/>
    </location>
</feature>
<dbReference type="InterPro" id="IPR000825">
    <property type="entry name" value="SUF_FeS_clus_asmbl_SufBD_core"/>
</dbReference>
<evidence type="ECO:0000256" key="1">
    <source>
        <dbReference type="ARBA" id="ARBA00043967"/>
    </source>
</evidence>
<organism evidence="4 5">
    <name type="scientific">Congregibacter litoralis KT71</name>
    <dbReference type="NCBI Taxonomy" id="314285"/>
    <lineage>
        <taxon>Bacteria</taxon>
        <taxon>Pseudomonadati</taxon>
        <taxon>Pseudomonadota</taxon>
        <taxon>Gammaproteobacteria</taxon>
        <taxon>Cellvibrionales</taxon>
        <taxon>Halieaceae</taxon>
        <taxon>Congregibacter</taxon>
    </lineage>
</organism>
<dbReference type="HOGENOM" id="CLU_026231_5_2_6"/>
<dbReference type="InterPro" id="IPR045595">
    <property type="entry name" value="SufBD_N"/>
</dbReference>
<dbReference type="Pfam" id="PF19295">
    <property type="entry name" value="SufBD_N"/>
    <property type="match status" value="1"/>
</dbReference>
<dbReference type="SUPFAM" id="SSF101960">
    <property type="entry name" value="Stabilizer of iron transporter SufD"/>
    <property type="match status" value="1"/>
</dbReference>
<evidence type="ECO:0000259" key="2">
    <source>
        <dbReference type="Pfam" id="PF01458"/>
    </source>
</evidence>
<dbReference type="InterPro" id="IPR011542">
    <property type="entry name" value="SUF_FeS_clus_asmbl_SufD"/>
</dbReference>
<accession>A4ABF3</accession>
<dbReference type="AlphaFoldDB" id="A4ABF3"/>
<comment type="similarity">
    <text evidence="1">Belongs to the iron-sulfur cluster assembly SufBD family.</text>
</comment>
<dbReference type="PANTHER" id="PTHR43575">
    <property type="entry name" value="PROTEIN ABCI7, CHLOROPLASTIC"/>
    <property type="match status" value="1"/>
</dbReference>
<proteinExistence type="inferred from homology"/>
<name>A4ABF3_9GAMM</name>
<dbReference type="STRING" id="314285.KT71_06779"/>
<dbReference type="RefSeq" id="WP_008293778.1">
    <property type="nucleotide sequence ID" value="NZ_CM002299.1"/>
</dbReference>
<feature type="domain" description="SUF system FeS cluster assembly SufBD N-terminal" evidence="3">
    <location>
        <begin position="10"/>
        <end position="156"/>
    </location>
</feature>
<evidence type="ECO:0000259" key="3">
    <source>
        <dbReference type="Pfam" id="PF19295"/>
    </source>
</evidence>
<gene>
    <name evidence="4" type="ORF">KT71_06779</name>
</gene>